<proteinExistence type="predicted"/>
<dbReference type="Proteomes" id="UP000664991">
    <property type="component" value="Unassembled WGS sequence"/>
</dbReference>
<organism evidence="1 2">
    <name type="scientific">Ovis aries</name>
    <name type="common">Sheep</name>
    <dbReference type="NCBI Taxonomy" id="9940"/>
    <lineage>
        <taxon>Eukaryota</taxon>
        <taxon>Metazoa</taxon>
        <taxon>Chordata</taxon>
        <taxon>Craniata</taxon>
        <taxon>Vertebrata</taxon>
        <taxon>Euteleostomi</taxon>
        <taxon>Mammalia</taxon>
        <taxon>Eutheria</taxon>
        <taxon>Laurasiatheria</taxon>
        <taxon>Artiodactyla</taxon>
        <taxon>Ruminantia</taxon>
        <taxon>Pecora</taxon>
        <taxon>Bovidae</taxon>
        <taxon>Caprinae</taxon>
        <taxon>Ovis</taxon>
    </lineage>
</organism>
<dbReference type="AlphaFoldDB" id="A0A836A2C4"/>
<accession>A0A836A2C4</accession>
<sequence>MFPERIFLCIKHRNSMRKPFLMFTVCQKLDEFVFCRDCKEPYHEGDCGAMIEASGAVTQAYRVDEKAAEQARWEEASKETIKKTTKPCPRCHVPVEKNDEPVTGALWPHPKQAKAQNRCKATADVVKGDFSGIFERCYLLIHSVFAALGLSFCPRAFCSCKKRGLLIAAASAVVAVLQHMASSQTRDQACDPGVGKWILKHWTHQGSLKNAA</sequence>
<comment type="caution">
    <text evidence="1">The sequence shown here is derived from an EMBL/GenBank/DDBJ whole genome shotgun (WGS) entry which is preliminary data.</text>
</comment>
<dbReference type="Gene3D" id="1.20.120.1750">
    <property type="match status" value="1"/>
</dbReference>
<gene>
    <name evidence="1" type="ORF">JEQ12_018994</name>
</gene>
<name>A0A836A2C4_SHEEP</name>
<dbReference type="Gene3D" id="2.20.25.20">
    <property type="match status" value="1"/>
</dbReference>
<protein>
    <submittedName>
        <fullName evidence="1">Uncharacterized protein</fullName>
    </submittedName>
</protein>
<evidence type="ECO:0000313" key="2">
    <source>
        <dbReference type="Proteomes" id="UP000664991"/>
    </source>
</evidence>
<reference evidence="1 2" key="1">
    <citation type="submission" date="2020-12" db="EMBL/GenBank/DDBJ databases">
        <title>De novo assembly of Tibetan sheep genome.</title>
        <authorList>
            <person name="Li X."/>
        </authorList>
    </citation>
    <scope>NUCLEOTIDE SEQUENCE [LARGE SCALE GENOMIC DNA]</scope>
    <source>
        <tissue evidence="1">Heart</tissue>
    </source>
</reference>
<dbReference type="EMBL" id="JAEMGP010000008">
    <property type="protein sequence ID" value="KAG5205744.1"/>
    <property type="molecule type" value="Genomic_DNA"/>
</dbReference>
<evidence type="ECO:0000313" key="1">
    <source>
        <dbReference type="EMBL" id="KAG5205744.1"/>
    </source>
</evidence>